<dbReference type="InterPro" id="IPR001471">
    <property type="entry name" value="AP2/ERF_dom"/>
</dbReference>
<organism evidence="9 10">
    <name type="scientific">Tetracentron sinense</name>
    <name type="common">Spur-leaf</name>
    <dbReference type="NCBI Taxonomy" id="13715"/>
    <lineage>
        <taxon>Eukaryota</taxon>
        <taxon>Viridiplantae</taxon>
        <taxon>Streptophyta</taxon>
        <taxon>Embryophyta</taxon>
        <taxon>Tracheophyta</taxon>
        <taxon>Spermatophyta</taxon>
        <taxon>Magnoliopsida</taxon>
        <taxon>Trochodendrales</taxon>
        <taxon>Trochodendraceae</taxon>
        <taxon>Tetracentron</taxon>
    </lineage>
</organism>
<evidence type="ECO:0000256" key="4">
    <source>
        <dbReference type="ARBA" id="ARBA00023163"/>
    </source>
</evidence>
<dbReference type="InterPro" id="IPR036955">
    <property type="entry name" value="AP2/ERF_dom_sf"/>
</dbReference>
<dbReference type="PANTHER" id="PTHR31194">
    <property type="entry name" value="SHN SHINE , DNA BINDING / TRANSCRIPTION FACTOR"/>
    <property type="match status" value="1"/>
</dbReference>
<dbReference type="CDD" id="cd00018">
    <property type="entry name" value="AP2"/>
    <property type="match status" value="1"/>
</dbReference>
<evidence type="ECO:0000256" key="5">
    <source>
        <dbReference type="ARBA" id="ARBA00023242"/>
    </source>
</evidence>
<evidence type="ECO:0000256" key="2">
    <source>
        <dbReference type="ARBA" id="ARBA00023015"/>
    </source>
</evidence>
<dbReference type="GO" id="GO:0003677">
    <property type="term" value="F:DNA binding"/>
    <property type="evidence" value="ECO:0007669"/>
    <property type="project" value="UniProtKB-KW"/>
</dbReference>
<keyword evidence="5" id="KW-0539">Nucleus</keyword>
<evidence type="ECO:0000256" key="7">
    <source>
        <dbReference type="SAM" id="MobiDB-lite"/>
    </source>
</evidence>
<dbReference type="SUPFAM" id="SSF54171">
    <property type="entry name" value="DNA-binding domain"/>
    <property type="match status" value="1"/>
</dbReference>
<evidence type="ECO:0000313" key="9">
    <source>
        <dbReference type="EMBL" id="KAF8399133.1"/>
    </source>
</evidence>
<protein>
    <recommendedName>
        <fullName evidence="8">AP2/ERF domain-containing protein</fullName>
    </recommendedName>
</protein>
<evidence type="ECO:0000259" key="8">
    <source>
        <dbReference type="PROSITE" id="PS51032"/>
    </source>
</evidence>
<feature type="compositionally biased region" description="Basic and acidic residues" evidence="7">
    <location>
        <begin position="23"/>
        <end position="34"/>
    </location>
</feature>
<comment type="caution">
    <text evidence="9">The sequence shown here is derived from an EMBL/GenBank/DDBJ whole genome shotgun (WGS) entry which is preliminary data.</text>
</comment>
<accession>A0A835DD83</accession>
<evidence type="ECO:0000256" key="6">
    <source>
        <dbReference type="ARBA" id="ARBA00024343"/>
    </source>
</evidence>
<sequence length="327" mass="36726">MPGPQRQMLNQDKVYKRGKKKPSSLEREEEETKMIRKIRVICYDPDATDSSSSEDEERNYKKKNGSVGFKRLIQEIRVPAAPYLSSVLETESSSQDSNNGVKNKVGKNPSRRVLRKNPRPSSSSKYRGVRQRRWGKWAAEIRDPIRGVRVWLGTYDTAEEAAKAYDAKKLQFETVGHSEKSNFSSSTVASLSCCCVSDDSETLLSRTSSSSLLDFSTSASLVDFSGNSTQDFDLLKTVEQQEPISDFLGEPLNLSSIGQELNFGLELELDSFLINDLGQLFDGFGDLDNLQICGFEDRQPNDIPNFDFDLGTEELAWMDEPLNLVCP</sequence>
<dbReference type="PRINTS" id="PR00367">
    <property type="entry name" value="ETHRSPELEMNT"/>
</dbReference>
<dbReference type="AlphaFoldDB" id="A0A835DD83"/>
<dbReference type="EMBL" id="JABCRI010000010">
    <property type="protein sequence ID" value="KAF8399133.1"/>
    <property type="molecule type" value="Genomic_DNA"/>
</dbReference>
<evidence type="ECO:0000313" key="10">
    <source>
        <dbReference type="Proteomes" id="UP000655225"/>
    </source>
</evidence>
<dbReference type="OrthoDB" id="1917565at2759"/>
<dbReference type="Gene3D" id="3.30.730.10">
    <property type="entry name" value="AP2/ERF domain"/>
    <property type="match status" value="1"/>
</dbReference>
<dbReference type="SMART" id="SM00380">
    <property type="entry name" value="AP2"/>
    <property type="match status" value="1"/>
</dbReference>
<proteinExistence type="inferred from homology"/>
<dbReference type="Proteomes" id="UP000655225">
    <property type="component" value="Unassembled WGS sequence"/>
</dbReference>
<dbReference type="GO" id="GO:0005634">
    <property type="term" value="C:nucleus"/>
    <property type="evidence" value="ECO:0007669"/>
    <property type="project" value="UniProtKB-SubCell"/>
</dbReference>
<comment type="subcellular location">
    <subcellularLocation>
        <location evidence="1">Nucleus</location>
    </subcellularLocation>
</comment>
<feature type="region of interest" description="Disordered" evidence="7">
    <location>
        <begin position="89"/>
        <end position="128"/>
    </location>
</feature>
<reference evidence="9 10" key="1">
    <citation type="submission" date="2020-04" db="EMBL/GenBank/DDBJ databases">
        <title>Plant Genome Project.</title>
        <authorList>
            <person name="Zhang R.-G."/>
        </authorList>
    </citation>
    <scope>NUCLEOTIDE SEQUENCE [LARGE SCALE GENOMIC DNA]</scope>
    <source>
        <strain evidence="9">YNK0</strain>
        <tissue evidence="9">Leaf</tissue>
    </source>
</reference>
<dbReference type="InterPro" id="IPR050913">
    <property type="entry name" value="AP2/ERF_ERF"/>
</dbReference>
<evidence type="ECO:0000256" key="1">
    <source>
        <dbReference type="ARBA" id="ARBA00004123"/>
    </source>
</evidence>
<dbReference type="PROSITE" id="PS51032">
    <property type="entry name" value="AP2_ERF"/>
    <property type="match status" value="1"/>
</dbReference>
<keyword evidence="2" id="KW-0805">Transcription regulation</keyword>
<feature type="compositionally biased region" description="Low complexity" evidence="7">
    <location>
        <begin position="98"/>
        <end position="108"/>
    </location>
</feature>
<feature type="domain" description="AP2/ERF" evidence="8">
    <location>
        <begin position="125"/>
        <end position="184"/>
    </location>
</feature>
<keyword evidence="3" id="KW-0238">DNA-binding</keyword>
<comment type="similarity">
    <text evidence="6">Belongs to the AP2/ERF transcription factor family. ERF subfamily.</text>
</comment>
<gene>
    <name evidence="9" type="ORF">HHK36_014998</name>
</gene>
<dbReference type="PANTHER" id="PTHR31194:SF140">
    <property type="entry name" value="ETHYLENE-RESPONSIVE TRANSCRIPTION FACTOR CRF2"/>
    <property type="match status" value="1"/>
</dbReference>
<feature type="compositionally biased region" description="Basic residues" evidence="7">
    <location>
        <begin position="109"/>
        <end position="118"/>
    </location>
</feature>
<keyword evidence="4" id="KW-0804">Transcription</keyword>
<evidence type="ECO:0000256" key="3">
    <source>
        <dbReference type="ARBA" id="ARBA00023125"/>
    </source>
</evidence>
<keyword evidence="10" id="KW-1185">Reference proteome</keyword>
<name>A0A835DD83_TETSI</name>
<dbReference type="FunFam" id="3.30.730.10:FF:000005">
    <property type="entry name" value="ethylene-responsive transcription factor RAP2-11"/>
    <property type="match status" value="1"/>
</dbReference>
<feature type="region of interest" description="Disordered" evidence="7">
    <location>
        <begin position="1"/>
        <end position="64"/>
    </location>
</feature>
<dbReference type="InterPro" id="IPR016177">
    <property type="entry name" value="DNA-bd_dom_sf"/>
</dbReference>
<dbReference type="GO" id="GO:0003700">
    <property type="term" value="F:DNA-binding transcription factor activity"/>
    <property type="evidence" value="ECO:0007669"/>
    <property type="project" value="InterPro"/>
</dbReference>
<dbReference type="OMA" id="DAPRMNG"/>
<dbReference type="Pfam" id="PF00847">
    <property type="entry name" value="AP2"/>
    <property type="match status" value="1"/>
</dbReference>